<dbReference type="RefSeq" id="WP_188401091.1">
    <property type="nucleotide sequence ID" value="NZ_BMCE01000001.1"/>
</dbReference>
<dbReference type="EMBL" id="JAFHKS010000044">
    <property type="protein sequence ID" value="MBN3546792.1"/>
    <property type="molecule type" value="Genomic_DNA"/>
</dbReference>
<proteinExistence type="predicted"/>
<name>A0ABS2ZGK6_9BACL</name>
<evidence type="ECO:0000313" key="2">
    <source>
        <dbReference type="EMBL" id="MBN3546792.1"/>
    </source>
</evidence>
<gene>
    <name evidence="2" type="ORF">JYA64_15900</name>
</gene>
<accession>A0ABS2ZGK6</accession>
<evidence type="ECO:0000313" key="3">
    <source>
        <dbReference type="Proteomes" id="UP001319060"/>
    </source>
</evidence>
<organism evidence="2 3">
    <name type="scientific">Fictibacillus barbaricus</name>
    <dbReference type="NCBI Taxonomy" id="182136"/>
    <lineage>
        <taxon>Bacteria</taxon>
        <taxon>Bacillati</taxon>
        <taxon>Bacillota</taxon>
        <taxon>Bacilli</taxon>
        <taxon>Bacillales</taxon>
        <taxon>Fictibacillaceae</taxon>
        <taxon>Fictibacillus</taxon>
    </lineage>
</organism>
<reference evidence="2 3" key="1">
    <citation type="submission" date="2021-01" db="EMBL/GenBank/DDBJ databases">
        <title>Genome Sequencing of Type Strains.</title>
        <authorList>
            <person name="Lemaire J.F."/>
            <person name="Inderbitzin P."/>
            <person name="Collins S.B."/>
            <person name="Wespe N."/>
            <person name="Knight-Connoni V."/>
        </authorList>
    </citation>
    <scope>NUCLEOTIDE SEQUENCE [LARGE SCALE GENOMIC DNA]</scope>
    <source>
        <strain evidence="2 3">DSM 14730</strain>
    </source>
</reference>
<evidence type="ECO:0000259" key="1">
    <source>
        <dbReference type="PROSITE" id="PS50042"/>
    </source>
</evidence>
<dbReference type="InterPro" id="IPR000595">
    <property type="entry name" value="cNMP-bd_dom"/>
</dbReference>
<sequence>MKIEVGSSVVYNGEEYQVVWIYGNGNVEIVKDGQHRKIELVQKGDLTQIRL</sequence>
<protein>
    <recommendedName>
        <fullName evidence="1">Cyclic nucleotide-binding domain-containing protein</fullName>
    </recommendedName>
</protein>
<feature type="domain" description="Cyclic nucleotide-binding" evidence="1">
    <location>
        <begin position="1"/>
        <end position="45"/>
    </location>
</feature>
<keyword evidence="3" id="KW-1185">Reference proteome</keyword>
<comment type="caution">
    <text evidence="2">The sequence shown here is derived from an EMBL/GenBank/DDBJ whole genome shotgun (WGS) entry which is preliminary data.</text>
</comment>
<dbReference type="PROSITE" id="PS50042">
    <property type="entry name" value="CNMP_BINDING_3"/>
    <property type="match status" value="1"/>
</dbReference>
<dbReference type="Proteomes" id="UP001319060">
    <property type="component" value="Unassembled WGS sequence"/>
</dbReference>